<protein>
    <submittedName>
        <fullName evidence="1">Uncharacterized protein</fullName>
    </submittedName>
</protein>
<dbReference type="Proteomes" id="UP000325313">
    <property type="component" value="Unassembled WGS sequence"/>
</dbReference>
<dbReference type="AlphaFoldDB" id="A0A5B0SN32"/>
<gene>
    <name evidence="1" type="ORF">PGTUg99_037655</name>
</gene>
<accession>A0A5B0SN32</accession>
<name>A0A5B0SN32_PUCGR</name>
<evidence type="ECO:0000313" key="2">
    <source>
        <dbReference type="Proteomes" id="UP000325313"/>
    </source>
</evidence>
<evidence type="ECO:0000313" key="1">
    <source>
        <dbReference type="EMBL" id="KAA1139290.1"/>
    </source>
</evidence>
<proteinExistence type="predicted"/>
<sequence length="291" mass="32568">MIHDGKSGKPKFCMSSGGRPRQLCYIQYVTPAPWALIDRRAVRWGRMKNNTGPCLHTHHLMVARVRTARGRREKQSGEHLQLFTSRFKLRQPQVITAAVTLRRTHRLRCSSSLVAENIKPGRSYPSFSSSVIQHYFLVSNQLYISNTLEPNSSKHFSPQTIQAAPNMQSVLVAASLLCLSLLQGGLAAPTPLPTDQEFSKQAEPNVSLDKRQLMSYPGFANTFYNPYFGNRFYSGSSSGFNSLSYSDSVSTYSPWGSYNYLSRGNQMNSYSNNFSGLYAKDADHTKPTNAS</sequence>
<reference evidence="1 2" key="1">
    <citation type="submission" date="2019-05" db="EMBL/GenBank/DDBJ databases">
        <title>Emergence of the Ug99 lineage of the wheat stem rust pathogen through somatic hybridization.</title>
        <authorList>
            <person name="Li F."/>
            <person name="Upadhyaya N.M."/>
            <person name="Sperschneider J."/>
            <person name="Matny O."/>
            <person name="Nguyen-Phuc H."/>
            <person name="Mago R."/>
            <person name="Raley C."/>
            <person name="Miller M.E."/>
            <person name="Silverstein K.A.T."/>
            <person name="Henningsen E."/>
            <person name="Hirsch C.D."/>
            <person name="Visser B."/>
            <person name="Pretorius Z.A."/>
            <person name="Steffenson B.J."/>
            <person name="Schwessinger B."/>
            <person name="Dodds P.N."/>
            <person name="Figueroa M."/>
        </authorList>
    </citation>
    <scope>NUCLEOTIDE SEQUENCE [LARGE SCALE GENOMIC DNA]</scope>
    <source>
        <strain evidence="1 2">Ug99</strain>
    </source>
</reference>
<organism evidence="1 2">
    <name type="scientific">Puccinia graminis f. sp. tritici</name>
    <dbReference type="NCBI Taxonomy" id="56615"/>
    <lineage>
        <taxon>Eukaryota</taxon>
        <taxon>Fungi</taxon>
        <taxon>Dikarya</taxon>
        <taxon>Basidiomycota</taxon>
        <taxon>Pucciniomycotina</taxon>
        <taxon>Pucciniomycetes</taxon>
        <taxon>Pucciniales</taxon>
        <taxon>Pucciniaceae</taxon>
        <taxon>Puccinia</taxon>
    </lineage>
</organism>
<dbReference type="EMBL" id="VDEP01000001">
    <property type="protein sequence ID" value="KAA1139290.1"/>
    <property type="molecule type" value="Genomic_DNA"/>
</dbReference>
<comment type="caution">
    <text evidence="1">The sequence shown here is derived from an EMBL/GenBank/DDBJ whole genome shotgun (WGS) entry which is preliminary data.</text>
</comment>